<protein>
    <recommendedName>
        <fullName evidence="1">Putative auto-transporter adhesin head GIN domain-containing protein</fullName>
    </recommendedName>
</protein>
<evidence type="ECO:0000259" key="1">
    <source>
        <dbReference type="Pfam" id="PF10988"/>
    </source>
</evidence>
<dbReference type="EMBL" id="CP013002">
    <property type="protein sequence ID" value="ALL12092.1"/>
    <property type="molecule type" value="Genomic_DNA"/>
</dbReference>
<evidence type="ECO:0000313" key="3">
    <source>
        <dbReference type="Proteomes" id="UP000056905"/>
    </source>
</evidence>
<dbReference type="OrthoDB" id="7210382at2"/>
<gene>
    <name evidence="2" type="ORF">AQ619_01245</name>
</gene>
<dbReference type="RefSeq" id="WP_062143118.1">
    <property type="nucleotide sequence ID" value="NZ_CP013002.1"/>
</dbReference>
<name>A0A0P0NWX5_9CAUL</name>
<reference evidence="2 3" key="1">
    <citation type="submission" date="2015-10" db="EMBL/GenBank/DDBJ databases">
        <title>Conservation of the essential genome among Caulobacter and Brevundimonas species.</title>
        <authorList>
            <person name="Scott D."/>
            <person name="Ely B."/>
        </authorList>
    </citation>
    <scope>NUCLEOTIDE SEQUENCE [LARGE SCALE GENOMIC DNA]</scope>
    <source>
        <strain evidence="2 3">CB4</strain>
    </source>
</reference>
<keyword evidence="3" id="KW-1185">Reference proteome</keyword>
<dbReference type="Gene3D" id="2.160.20.120">
    <property type="match status" value="1"/>
</dbReference>
<sequence length="263" mass="26877">MIRNALIIGGASFVLMLGSAAGVAALAGPVILKDGWTIPFDSQDRGQIHSRHLGSVGKQASPLVSRQLAWTGDTLTLDLPIDVTYVQGPVARIEVSGPAAVVDRLRVDAGRISLADGDGNLNADSLTIDRNGIRVHSYADQTRIVVTAPNISQIKLDGSGDLEIQAFDQPTLSLAINGSGDVSAEGKVAVLSLTSAGSGEAQLDDLAAKNADLMISGSGNAVVTAKNVVTIALSGSGDVSLQAQPASLTANTSGSGTVQHDYE</sequence>
<proteinExistence type="predicted"/>
<feature type="domain" description="Putative auto-transporter adhesin head GIN" evidence="1">
    <location>
        <begin position="74"/>
        <end position="245"/>
    </location>
</feature>
<organism evidence="2 3">
    <name type="scientific">Caulobacter henricii</name>
    <dbReference type="NCBI Taxonomy" id="69395"/>
    <lineage>
        <taxon>Bacteria</taxon>
        <taxon>Pseudomonadati</taxon>
        <taxon>Pseudomonadota</taxon>
        <taxon>Alphaproteobacteria</taxon>
        <taxon>Caulobacterales</taxon>
        <taxon>Caulobacteraceae</taxon>
        <taxon>Caulobacter</taxon>
    </lineage>
</organism>
<dbReference type="InterPro" id="IPR021255">
    <property type="entry name" value="DUF2807"/>
</dbReference>
<evidence type="ECO:0000313" key="2">
    <source>
        <dbReference type="EMBL" id="ALL12092.1"/>
    </source>
</evidence>
<dbReference type="Pfam" id="PF10988">
    <property type="entry name" value="DUF2807"/>
    <property type="match status" value="1"/>
</dbReference>
<dbReference type="KEGG" id="chq:AQ619_01245"/>
<dbReference type="STRING" id="69395.AQ619_01245"/>
<accession>A0A0P0NWX5</accession>
<dbReference type="Proteomes" id="UP000056905">
    <property type="component" value="Chromosome"/>
</dbReference>
<dbReference type="AlphaFoldDB" id="A0A0P0NWX5"/>